<name>A0AAW4WXD1_9FIRM</name>
<feature type="non-terminal residue" evidence="1">
    <location>
        <position position="1"/>
    </location>
</feature>
<evidence type="ECO:0000313" key="2">
    <source>
        <dbReference type="Proteomes" id="UP001197847"/>
    </source>
</evidence>
<feature type="non-terminal residue" evidence="1">
    <location>
        <position position="76"/>
    </location>
</feature>
<dbReference type="AlphaFoldDB" id="A0AAW4WXD1"/>
<protein>
    <submittedName>
        <fullName evidence="1">Glycosyltransferase</fullName>
    </submittedName>
</protein>
<evidence type="ECO:0000313" key="1">
    <source>
        <dbReference type="EMBL" id="MCC2749005.1"/>
    </source>
</evidence>
<sequence length="76" mass="8790">VAEEGIGGLAGRTKGYLARAKKEKEFQREKSRVYRDILFISGCNEQLPHPHRYRVVHQMEQLEAGGYTCDTVYFQE</sequence>
<organism evidence="1 2">
    <name type="scientific">Agathobacter rectalis</name>
    <dbReference type="NCBI Taxonomy" id="39491"/>
    <lineage>
        <taxon>Bacteria</taxon>
        <taxon>Bacillati</taxon>
        <taxon>Bacillota</taxon>
        <taxon>Clostridia</taxon>
        <taxon>Lachnospirales</taxon>
        <taxon>Lachnospiraceae</taxon>
        <taxon>Agathobacter</taxon>
    </lineage>
</organism>
<comment type="caution">
    <text evidence="1">The sequence shown here is derived from an EMBL/GenBank/DDBJ whole genome shotgun (WGS) entry which is preliminary data.</text>
</comment>
<dbReference type="Proteomes" id="UP001197847">
    <property type="component" value="Unassembled WGS sequence"/>
</dbReference>
<reference evidence="1" key="1">
    <citation type="submission" date="2021-10" db="EMBL/GenBank/DDBJ databases">
        <title>Collection of gut derived symbiotic bacterial strains cultured from healthy donors.</title>
        <authorList>
            <person name="Lin H."/>
            <person name="Littmann E."/>
            <person name="Claire K."/>
            <person name="Pamer E."/>
        </authorList>
    </citation>
    <scope>NUCLEOTIDE SEQUENCE</scope>
    <source>
        <strain evidence="1">MSK.22.92</strain>
    </source>
</reference>
<accession>A0AAW4WXD1</accession>
<proteinExistence type="predicted"/>
<dbReference type="EMBL" id="JAJFBX010000430">
    <property type="protein sequence ID" value="MCC2749005.1"/>
    <property type="molecule type" value="Genomic_DNA"/>
</dbReference>
<gene>
    <name evidence="1" type="ORF">LK487_18715</name>
</gene>